<evidence type="ECO:0000313" key="3">
    <source>
        <dbReference type="EMBL" id="CAD6992310.1"/>
    </source>
</evidence>
<sequence length="120" mass="13539">MVNVDCQSRRSTKISVIILGAALCSVMMAYFVFGDNNDEQGLRNLRMISIVFRHGEKTPSSFYATDPHSLHDWPGGLGALTQRGSQQAYNLGKNLRMRYYRLLPPNGIYTQQQVCSKFSC</sequence>
<dbReference type="OrthoDB" id="258392at2759"/>
<comment type="similarity">
    <text evidence="1">Belongs to the histidine acid phosphatase family.</text>
</comment>
<dbReference type="AlphaFoldDB" id="A0A811U1S1"/>
<gene>
    <name evidence="3" type="ORF">CCAP1982_LOCUS1178</name>
</gene>
<evidence type="ECO:0000256" key="2">
    <source>
        <dbReference type="SAM" id="Phobius"/>
    </source>
</evidence>
<dbReference type="InterPro" id="IPR050645">
    <property type="entry name" value="Histidine_acid_phosphatase"/>
</dbReference>
<keyword evidence="2" id="KW-0472">Membrane</keyword>
<organism evidence="3 4">
    <name type="scientific">Ceratitis capitata</name>
    <name type="common">Mediterranean fruit fly</name>
    <name type="synonym">Tephritis capitata</name>
    <dbReference type="NCBI Taxonomy" id="7213"/>
    <lineage>
        <taxon>Eukaryota</taxon>
        <taxon>Metazoa</taxon>
        <taxon>Ecdysozoa</taxon>
        <taxon>Arthropoda</taxon>
        <taxon>Hexapoda</taxon>
        <taxon>Insecta</taxon>
        <taxon>Pterygota</taxon>
        <taxon>Neoptera</taxon>
        <taxon>Endopterygota</taxon>
        <taxon>Diptera</taxon>
        <taxon>Brachycera</taxon>
        <taxon>Muscomorpha</taxon>
        <taxon>Tephritoidea</taxon>
        <taxon>Tephritidae</taxon>
        <taxon>Ceratitis</taxon>
        <taxon>Ceratitis</taxon>
    </lineage>
</organism>
<keyword evidence="2" id="KW-1133">Transmembrane helix</keyword>
<keyword evidence="4" id="KW-1185">Reference proteome</keyword>
<dbReference type="PANTHER" id="PTHR11567">
    <property type="entry name" value="ACID PHOSPHATASE-RELATED"/>
    <property type="match status" value="1"/>
</dbReference>
<dbReference type="Proteomes" id="UP000606786">
    <property type="component" value="Unassembled WGS sequence"/>
</dbReference>
<comment type="caution">
    <text evidence="3">The sequence shown here is derived from an EMBL/GenBank/DDBJ whole genome shotgun (WGS) entry which is preliminary data.</text>
</comment>
<dbReference type="SUPFAM" id="SSF53254">
    <property type="entry name" value="Phosphoglycerate mutase-like"/>
    <property type="match status" value="1"/>
</dbReference>
<keyword evidence="2" id="KW-0812">Transmembrane</keyword>
<evidence type="ECO:0000256" key="1">
    <source>
        <dbReference type="ARBA" id="ARBA00005375"/>
    </source>
</evidence>
<dbReference type="InterPro" id="IPR029033">
    <property type="entry name" value="His_PPase_superfam"/>
</dbReference>
<reference evidence="3" key="1">
    <citation type="submission" date="2020-11" db="EMBL/GenBank/DDBJ databases">
        <authorList>
            <person name="Whitehead M."/>
        </authorList>
    </citation>
    <scope>NUCLEOTIDE SEQUENCE</scope>
    <source>
        <strain evidence="3">EGII</strain>
    </source>
</reference>
<dbReference type="InterPro" id="IPR000560">
    <property type="entry name" value="His_Pase_clade-2"/>
</dbReference>
<protein>
    <submittedName>
        <fullName evidence="3">(Mediterranean fruit fly) hypothetical protein</fullName>
    </submittedName>
</protein>
<accession>A0A811U1S1</accession>
<proteinExistence type="inferred from homology"/>
<dbReference type="PANTHER" id="PTHR11567:SF19">
    <property type="entry name" value="GH19849P"/>
    <property type="match status" value="1"/>
</dbReference>
<name>A0A811U1S1_CERCA</name>
<dbReference type="Gene3D" id="3.40.50.1240">
    <property type="entry name" value="Phosphoglycerate mutase-like"/>
    <property type="match status" value="1"/>
</dbReference>
<feature type="transmembrane region" description="Helical" evidence="2">
    <location>
        <begin position="12"/>
        <end position="33"/>
    </location>
</feature>
<dbReference type="GO" id="GO:0016791">
    <property type="term" value="F:phosphatase activity"/>
    <property type="evidence" value="ECO:0007669"/>
    <property type="project" value="TreeGrafter"/>
</dbReference>
<dbReference type="Pfam" id="PF00328">
    <property type="entry name" value="His_Phos_2"/>
    <property type="match status" value="1"/>
</dbReference>
<dbReference type="EMBL" id="CAJHJT010000001">
    <property type="protein sequence ID" value="CAD6992310.1"/>
    <property type="molecule type" value="Genomic_DNA"/>
</dbReference>
<evidence type="ECO:0000313" key="4">
    <source>
        <dbReference type="Proteomes" id="UP000606786"/>
    </source>
</evidence>